<organism evidence="1 2">
    <name type="scientific">Brachyspira aalborgi</name>
    <dbReference type="NCBI Taxonomy" id="29522"/>
    <lineage>
        <taxon>Bacteria</taxon>
        <taxon>Pseudomonadati</taxon>
        <taxon>Spirochaetota</taxon>
        <taxon>Spirochaetia</taxon>
        <taxon>Brachyspirales</taxon>
        <taxon>Brachyspiraceae</taxon>
        <taxon>Brachyspira</taxon>
    </lineage>
</organism>
<dbReference type="RefSeq" id="WP_147526638.1">
    <property type="nucleotide sequence ID" value="NZ_SAYG01000007.1"/>
</dbReference>
<protein>
    <submittedName>
        <fullName evidence="1">Uncharacterized protein</fullName>
    </submittedName>
</protein>
<dbReference type="AlphaFoldDB" id="A0A5C8F3G3"/>
<accession>A0A5C8F3G3</accession>
<reference evidence="1 2" key="1">
    <citation type="journal article" date="1992" name="Lakartidningen">
        <title>[Penicillin V and not amoxicillin is the first choice preparation in acute otitis].</title>
        <authorList>
            <person name="Kamme C."/>
            <person name="Lundgren K."/>
            <person name="Prellner K."/>
        </authorList>
    </citation>
    <scope>NUCLEOTIDE SEQUENCE [LARGE SCALE GENOMIC DNA]</scope>
    <source>
        <strain evidence="1 2">PC3714II</strain>
    </source>
</reference>
<comment type="caution">
    <text evidence="1">The sequence shown here is derived from an EMBL/GenBank/DDBJ whole genome shotgun (WGS) entry which is preliminary data.</text>
</comment>
<evidence type="ECO:0000313" key="2">
    <source>
        <dbReference type="Proteomes" id="UP000324574"/>
    </source>
</evidence>
<dbReference type="InterPro" id="IPR011067">
    <property type="entry name" value="Plasmid_toxin/cell-grow_inhib"/>
</dbReference>
<dbReference type="EMBL" id="SAYG01000007">
    <property type="protein sequence ID" value="TXJ44845.1"/>
    <property type="molecule type" value="Genomic_DNA"/>
</dbReference>
<dbReference type="Pfam" id="PF02452">
    <property type="entry name" value="PemK_toxin"/>
    <property type="match status" value="1"/>
</dbReference>
<sequence>MSKYIQEMQNKYSRGHEQMEKRPYLVVYDSDDYVLGFPLTTKNKKTKPYPSHKNPTVSVDKISDIISEVMIDQLQFIYKNDFTNLSKTLLPDADYQAVIESFVSQIIKSNENPNKDEPSCPNFCDIISFTHNIPQFSSINKWLVVSSKHFNVYAKMCFIVPYNIKKLNFAYLHSIDWQARNINIENKIGQTNPKIERIQKIQKSLQRAIKNKFS</sequence>
<name>A0A5C8F3G3_9SPIR</name>
<evidence type="ECO:0000313" key="1">
    <source>
        <dbReference type="EMBL" id="TXJ44845.1"/>
    </source>
</evidence>
<proteinExistence type="predicted"/>
<dbReference type="GO" id="GO:0003677">
    <property type="term" value="F:DNA binding"/>
    <property type="evidence" value="ECO:0007669"/>
    <property type="project" value="InterPro"/>
</dbReference>
<dbReference type="SUPFAM" id="SSF50118">
    <property type="entry name" value="Cell growth inhibitor/plasmid maintenance toxic component"/>
    <property type="match status" value="1"/>
</dbReference>
<gene>
    <name evidence="1" type="ORF">EPJ70_06635</name>
</gene>
<dbReference type="Proteomes" id="UP000324574">
    <property type="component" value="Unassembled WGS sequence"/>
</dbReference>
<dbReference type="Gene3D" id="2.30.30.110">
    <property type="match status" value="1"/>
</dbReference>
<dbReference type="InterPro" id="IPR003477">
    <property type="entry name" value="PemK-like"/>
</dbReference>